<sequence>MYRILIIMFTSLGVGCASNQYLDRAEVGFQMSKVREKVFVTNPEIGTPYEILKSSEVYELVAESETDTKLTLESTQREYLCGNSLIASALFLGLIPVSLSDTTYFRYEISDKNGTQEYIHEIPIYTRVSMWEWLFKPFSKSEDELLILGLKQSERELLKSGFRY</sequence>
<dbReference type="PROSITE" id="PS51257">
    <property type="entry name" value="PROKAR_LIPOPROTEIN"/>
    <property type="match status" value="1"/>
</dbReference>
<evidence type="ECO:0000313" key="2">
    <source>
        <dbReference type="Proteomes" id="UP001595476"/>
    </source>
</evidence>
<name>A0ABV7HGE1_9GAMM</name>
<accession>A0ABV7HGE1</accession>
<dbReference type="RefSeq" id="WP_386718145.1">
    <property type="nucleotide sequence ID" value="NZ_JBHRSZ010000002.1"/>
</dbReference>
<dbReference type="EMBL" id="JBHRSZ010000002">
    <property type="protein sequence ID" value="MFC3150757.1"/>
    <property type="molecule type" value="Genomic_DNA"/>
</dbReference>
<organism evidence="1 2">
    <name type="scientific">Litoribrevibacter euphylliae</name>
    <dbReference type="NCBI Taxonomy" id="1834034"/>
    <lineage>
        <taxon>Bacteria</taxon>
        <taxon>Pseudomonadati</taxon>
        <taxon>Pseudomonadota</taxon>
        <taxon>Gammaproteobacteria</taxon>
        <taxon>Oceanospirillales</taxon>
        <taxon>Oceanospirillaceae</taxon>
        <taxon>Litoribrevibacter</taxon>
    </lineage>
</organism>
<evidence type="ECO:0000313" key="1">
    <source>
        <dbReference type="EMBL" id="MFC3150757.1"/>
    </source>
</evidence>
<comment type="caution">
    <text evidence="1">The sequence shown here is derived from an EMBL/GenBank/DDBJ whole genome shotgun (WGS) entry which is preliminary data.</text>
</comment>
<evidence type="ECO:0008006" key="3">
    <source>
        <dbReference type="Google" id="ProtNLM"/>
    </source>
</evidence>
<keyword evidence="2" id="KW-1185">Reference proteome</keyword>
<protein>
    <recommendedName>
        <fullName evidence="3">Lipoprotein</fullName>
    </recommendedName>
</protein>
<dbReference type="Proteomes" id="UP001595476">
    <property type="component" value="Unassembled WGS sequence"/>
</dbReference>
<gene>
    <name evidence="1" type="ORF">ACFOEK_06945</name>
</gene>
<proteinExistence type="predicted"/>
<reference evidence="2" key="1">
    <citation type="journal article" date="2019" name="Int. J. Syst. Evol. Microbiol.">
        <title>The Global Catalogue of Microorganisms (GCM) 10K type strain sequencing project: providing services to taxonomists for standard genome sequencing and annotation.</title>
        <authorList>
            <consortium name="The Broad Institute Genomics Platform"/>
            <consortium name="The Broad Institute Genome Sequencing Center for Infectious Disease"/>
            <person name="Wu L."/>
            <person name="Ma J."/>
        </authorList>
    </citation>
    <scope>NUCLEOTIDE SEQUENCE [LARGE SCALE GENOMIC DNA]</scope>
    <source>
        <strain evidence="2">KCTC 52438</strain>
    </source>
</reference>